<evidence type="ECO:0000259" key="2">
    <source>
        <dbReference type="PROSITE" id="PS50943"/>
    </source>
</evidence>
<protein>
    <submittedName>
        <fullName evidence="3">XRE family transcriptional regulator</fullName>
    </submittedName>
</protein>
<dbReference type="SUPFAM" id="SSF47413">
    <property type="entry name" value="lambda repressor-like DNA-binding domains"/>
    <property type="match status" value="1"/>
</dbReference>
<dbReference type="InterPro" id="IPR052345">
    <property type="entry name" value="Rad_response_metalloprotease"/>
</dbReference>
<feature type="domain" description="HTH cro/C1-type" evidence="2">
    <location>
        <begin position="15"/>
        <end position="71"/>
    </location>
</feature>
<dbReference type="Gene3D" id="1.10.10.2910">
    <property type="match status" value="1"/>
</dbReference>
<dbReference type="CDD" id="cd00093">
    <property type="entry name" value="HTH_XRE"/>
    <property type="match status" value="1"/>
</dbReference>
<gene>
    <name evidence="3" type="ORF">NOG12_12895</name>
</gene>
<dbReference type="RefSeq" id="WP_313933476.1">
    <property type="nucleotide sequence ID" value="NZ_JANFPJ010000063.1"/>
</dbReference>
<evidence type="ECO:0000256" key="1">
    <source>
        <dbReference type="ARBA" id="ARBA00007227"/>
    </source>
</evidence>
<dbReference type="PANTHER" id="PTHR43236">
    <property type="entry name" value="ANTITOXIN HIGA1"/>
    <property type="match status" value="1"/>
</dbReference>
<dbReference type="Pfam" id="PF06114">
    <property type="entry name" value="Peptidase_M78"/>
    <property type="match status" value="1"/>
</dbReference>
<comment type="similarity">
    <text evidence="1">Belongs to the short-chain fatty acyl-CoA assimilation regulator (ScfR) family.</text>
</comment>
<dbReference type="EMBL" id="JANFPJ010000063">
    <property type="protein sequence ID" value="MDT7526964.1"/>
    <property type="molecule type" value="Genomic_DNA"/>
</dbReference>
<evidence type="ECO:0000313" key="4">
    <source>
        <dbReference type="Proteomes" id="UP001305027"/>
    </source>
</evidence>
<comment type="caution">
    <text evidence="3">The sequence shown here is derived from an EMBL/GenBank/DDBJ whole genome shotgun (WGS) entry which is preliminary data.</text>
</comment>
<sequence length="368" mass="41153">MDRQTEQQQLIAQRITYFRKLRKIKQQELSNLMAFNQRQTLSDIERGERQVRADELIRFAELLEVPPMALLDAYEPALDVEFSWRTDNEGAALADFEKRGSSILNLLITLRRKLNIAPVAISALPLGERNSFEDAQLAAEKLVDEYELGNHPGLVLHKLYEKLNIDCIYLDLPSHISGAAMASDEALLAVVNSNQVRGRRNFDKAHELFHCLTWRTMKPSHIDRVQVNLGAKRSRIEQLADAFAGALLMPKASLIGSLPETLTAQALTQVANDFEVSFDSIVWRLVSLDRISKTDAQMFLRGERPPGNGDSANLVPHKLLSESYLKVLSSGISAGLISVRRAADIIGISIDALASTYREHDLAVPFDL</sequence>
<proteinExistence type="inferred from homology"/>
<dbReference type="Gene3D" id="1.10.260.40">
    <property type="entry name" value="lambda repressor-like DNA-binding domains"/>
    <property type="match status" value="1"/>
</dbReference>
<reference evidence="3 4" key="1">
    <citation type="submission" date="2022-07" db="EMBL/GenBank/DDBJ databases">
        <title>Pseudidiomarina sp. nov, a marine bacterium isolated from Pacific Ocean.</title>
        <authorList>
            <person name="Wang Y."/>
        </authorList>
    </citation>
    <scope>NUCLEOTIDE SEQUENCE [LARGE SCALE GENOMIC DNA]</scope>
    <source>
        <strain evidence="3 4">GXY010</strain>
    </source>
</reference>
<dbReference type="SMART" id="SM00530">
    <property type="entry name" value="HTH_XRE"/>
    <property type="match status" value="1"/>
</dbReference>
<keyword evidence="4" id="KW-1185">Reference proteome</keyword>
<dbReference type="InterPro" id="IPR010982">
    <property type="entry name" value="Lambda_DNA-bd_dom_sf"/>
</dbReference>
<dbReference type="InterPro" id="IPR001387">
    <property type="entry name" value="Cro/C1-type_HTH"/>
</dbReference>
<dbReference type="InterPro" id="IPR010359">
    <property type="entry name" value="IrrE_HExxH"/>
</dbReference>
<evidence type="ECO:0000313" key="3">
    <source>
        <dbReference type="EMBL" id="MDT7526964.1"/>
    </source>
</evidence>
<accession>A0ABU3KZP6</accession>
<dbReference type="PANTHER" id="PTHR43236:SF1">
    <property type="entry name" value="BLL7220 PROTEIN"/>
    <property type="match status" value="1"/>
</dbReference>
<dbReference type="Proteomes" id="UP001305027">
    <property type="component" value="Unassembled WGS sequence"/>
</dbReference>
<organism evidence="3 4">
    <name type="scientific">Pseudidiomarina fusca</name>
    <dbReference type="NCBI Taxonomy" id="2965078"/>
    <lineage>
        <taxon>Bacteria</taxon>
        <taxon>Pseudomonadati</taxon>
        <taxon>Pseudomonadota</taxon>
        <taxon>Gammaproteobacteria</taxon>
        <taxon>Alteromonadales</taxon>
        <taxon>Idiomarinaceae</taxon>
        <taxon>Pseudidiomarina</taxon>
    </lineage>
</organism>
<dbReference type="PROSITE" id="PS50943">
    <property type="entry name" value="HTH_CROC1"/>
    <property type="match status" value="1"/>
</dbReference>
<dbReference type="Pfam" id="PF01381">
    <property type="entry name" value="HTH_3"/>
    <property type="match status" value="1"/>
</dbReference>
<name>A0ABU3KZP6_9GAMM</name>